<dbReference type="EMBL" id="JACAZH010000001">
    <property type="protein sequence ID" value="KAF7376954.1"/>
    <property type="molecule type" value="Genomic_DNA"/>
</dbReference>
<dbReference type="AlphaFoldDB" id="A0A8H6ZGL1"/>
<keyword evidence="1" id="KW-0472">Membrane</keyword>
<dbReference type="InterPro" id="IPR012337">
    <property type="entry name" value="RNaseH-like_sf"/>
</dbReference>
<evidence type="ECO:0000313" key="2">
    <source>
        <dbReference type="EMBL" id="KAF7376954.1"/>
    </source>
</evidence>
<gene>
    <name evidence="2" type="ORF">MSAN_00113200</name>
</gene>
<reference evidence="2" key="1">
    <citation type="submission" date="2020-05" db="EMBL/GenBank/DDBJ databases">
        <title>Mycena genomes resolve the evolution of fungal bioluminescence.</title>
        <authorList>
            <person name="Tsai I.J."/>
        </authorList>
    </citation>
    <scope>NUCLEOTIDE SEQUENCE</scope>
    <source>
        <strain evidence="2">160909Yilan</strain>
    </source>
</reference>
<dbReference type="Proteomes" id="UP000623467">
    <property type="component" value="Unassembled WGS sequence"/>
</dbReference>
<name>A0A8H6ZGL1_9AGAR</name>
<keyword evidence="3" id="KW-1185">Reference proteome</keyword>
<dbReference type="SUPFAM" id="SSF53098">
    <property type="entry name" value="Ribonuclease H-like"/>
    <property type="match status" value="1"/>
</dbReference>
<protein>
    <submittedName>
        <fullName evidence="2">DUF659 family protein</fullName>
    </submittedName>
</protein>
<keyword evidence="1" id="KW-0812">Transmembrane</keyword>
<feature type="transmembrane region" description="Helical" evidence="1">
    <location>
        <begin position="271"/>
        <end position="293"/>
    </location>
</feature>
<keyword evidence="1" id="KW-1133">Transmembrane helix</keyword>
<proteinExistence type="predicted"/>
<organism evidence="2 3">
    <name type="scientific">Mycena sanguinolenta</name>
    <dbReference type="NCBI Taxonomy" id="230812"/>
    <lineage>
        <taxon>Eukaryota</taxon>
        <taxon>Fungi</taxon>
        <taxon>Dikarya</taxon>
        <taxon>Basidiomycota</taxon>
        <taxon>Agaricomycotina</taxon>
        <taxon>Agaricomycetes</taxon>
        <taxon>Agaricomycetidae</taxon>
        <taxon>Agaricales</taxon>
        <taxon>Marasmiineae</taxon>
        <taxon>Mycenaceae</taxon>
        <taxon>Mycena</taxon>
    </lineage>
</organism>
<evidence type="ECO:0000313" key="3">
    <source>
        <dbReference type="Proteomes" id="UP000623467"/>
    </source>
</evidence>
<dbReference type="OrthoDB" id="2423954at2759"/>
<sequence length="819" mass="92250">MPEPSKKKKPGVEDWRWGAFWKGDFYGNNKTHKEARCRGEVALKEAKLKEDQAEKIRRGAMQPKDALLADKLHQLAINAVKLFCGKIKYLSNHIRECDSVELKWKSKLEAEAKEGSDPDHDDAAPVTATMSEAVVTKSKRQATFELVPGAKRFKKNQQEEFESDILRFWTSLNASFNSIEHPFVRHFFEKRVPGAPVPGRDALLGRILDSEVLAVEAGRKSEMKNELTTGSVDGWSTKHDAVQKISCNIKGKEIPVQLHITTKERKTSANLFVHVMADIICLTTVVGIIMVAFCCDSGGDSQGLRPLLLKAMPWILTIPCWAHQINLVMKDFISRPEVATILAQCLKVINWFSSHKRAIFMLLEEQQVVNEKRPPGQKWEHLKRFVRAGITRWGTHALSTRRLVELQGALLDLINHRGEELERAGGDDKDAREAAAEIIALIDSGRNGPFWTGVQRISRYLSPLAVASNITQGANTRLDHVLVTLAVLHYRYSTDNKSFDCAAHNAVICASLAKRWMALKHDQDFYILAVFFNPFLRAFFFNDELHLLSRIGLYHVVKRVYIQMFQLSDASAVPLTLFEHYLDYYDGTGRYTSEKMALDEFKHMFKNADTVALMNSIWRGVKGELAQMAMRILAMIANSGGNERAFSVLGRTYSDKTRNLLNPECAHKSLIVQHDIVENFPSSKQQKRHHILFVQLRADIRSGADNLIPDDEDEPANSNIEQLTSHLNELPNDGDAGEDAFPEPEVAQVVTQPAIQRHFSTAELYALDKIFTMMSLDAVSTWGGSLLSYQVDGTPDLKNIMAEFEEDSPGNGEIIITDD</sequence>
<evidence type="ECO:0000256" key="1">
    <source>
        <dbReference type="SAM" id="Phobius"/>
    </source>
</evidence>
<accession>A0A8H6ZGL1</accession>
<comment type="caution">
    <text evidence="2">The sequence shown here is derived from an EMBL/GenBank/DDBJ whole genome shotgun (WGS) entry which is preliminary data.</text>
</comment>